<dbReference type="PANTHER" id="PTHR42942">
    <property type="entry name" value="6-O-METHYLGUANINE DNA METHYLTRANSFERASE"/>
    <property type="match status" value="1"/>
</dbReference>
<dbReference type="SUPFAM" id="SSF46767">
    <property type="entry name" value="Methylated DNA-protein cysteine methyltransferase, C-terminal domain"/>
    <property type="match status" value="1"/>
</dbReference>
<protein>
    <submittedName>
        <fullName evidence="3">6-O-methylguanine DNA methyltransferase, DNA binding domain</fullName>
    </submittedName>
</protein>
<evidence type="ECO:0000313" key="4">
    <source>
        <dbReference type="Proteomes" id="UP000198822"/>
    </source>
</evidence>
<dbReference type="InterPro" id="IPR036217">
    <property type="entry name" value="MethylDNA_cys_MeTrfase_DNAb"/>
</dbReference>
<keyword evidence="4" id="KW-1185">Reference proteome</keyword>
<feature type="domain" description="Methylated-DNA-[protein]-cysteine S-methyltransferase DNA binding" evidence="2">
    <location>
        <begin position="10"/>
        <end position="65"/>
    </location>
</feature>
<proteinExistence type="predicted"/>
<dbReference type="OrthoDB" id="9132167at2"/>
<dbReference type="EMBL" id="LT629695">
    <property type="protein sequence ID" value="SDH30834.1"/>
    <property type="molecule type" value="Genomic_DNA"/>
</dbReference>
<accession>A0A1G8BCN7</accession>
<keyword evidence="1" id="KW-0227">DNA damage</keyword>
<sequence length="108" mass="11709">MTDEPDHDAFAEAVHELVASIPPGRVMAYGEVAAVLGSRAARRVGRIMATDSEGLPWWRVIRSSGLPPAGLHDRALPHYEAEGTPLAPTSAGADAPFRIQRRARWMPD</sequence>
<dbReference type="GO" id="GO:0006281">
    <property type="term" value="P:DNA repair"/>
    <property type="evidence" value="ECO:0007669"/>
    <property type="project" value="InterPro"/>
</dbReference>
<gene>
    <name evidence="3" type="ORF">SAMN04489720_0900</name>
</gene>
<name>A0A1G8BCN7_9MICO</name>
<dbReference type="RefSeq" id="WP_092502814.1">
    <property type="nucleotide sequence ID" value="NZ_LT629695.1"/>
</dbReference>
<reference evidence="4" key="1">
    <citation type="submission" date="2016-10" db="EMBL/GenBank/DDBJ databases">
        <authorList>
            <person name="Varghese N."/>
            <person name="Submissions S."/>
        </authorList>
    </citation>
    <scope>NUCLEOTIDE SEQUENCE [LARGE SCALE GENOMIC DNA]</scope>
    <source>
        <strain evidence="4">DSM 22002</strain>
    </source>
</reference>
<dbReference type="Gene3D" id="1.10.10.10">
    <property type="entry name" value="Winged helix-like DNA-binding domain superfamily/Winged helix DNA-binding domain"/>
    <property type="match status" value="1"/>
</dbReference>
<keyword evidence="3" id="KW-0489">Methyltransferase</keyword>
<dbReference type="GO" id="GO:0008168">
    <property type="term" value="F:methyltransferase activity"/>
    <property type="evidence" value="ECO:0007669"/>
    <property type="project" value="UniProtKB-KW"/>
</dbReference>
<dbReference type="InterPro" id="IPR052520">
    <property type="entry name" value="ATL_DNA_repair"/>
</dbReference>
<dbReference type="Proteomes" id="UP000198822">
    <property type="component" value="Chromosome I"/>
</dbReference>
<dbReference type="Pfam" id="PF01035">
    <property type="entry name" value="DNA_binding_1"/>
    <property type="match status" value="1"/>
</dbReference>
<keyword evidence="3" id="KW-0808">Transferase</keyword>
<dbReference type="AlphaFoldDB" id="A0A1G8BCN7"/>
<evidence type="ECO:0000259" key="2">
    <source>
        <dbReference type="Pfam" id="PF01035"/>
    </source>
</evidence>
<dbReference type="InterPro" id="IPR014048">
    <property type="entry name" value="MethylDNA_cys_MeTrfase_DNA-bd"/>
</dbReference>
<dbReference type="STRING" id="399736.SAMN04489720_0900"/>
<evidence type="ECO:0000256" key="1">
    <source>
        <dbReference type="ARBA" id="ARBA00022763"/>
    </source>
</evidence>
<evidence type="ECO:0000313" key="3">
    <source>
        <dbReference type="EMBL" id="SDH30834.1"/>
    </source>
</evidence>
<dbReference type="PANTHER" id="PTHR42942:SF1">
    <property type="entry name" value="ALKYLTRANSFERASE-LIKE PROTEIN 1"/>
    <property type="match status" value="1"/>
</dbReference>
<organism evidence="3 4">
    <name type="scientific">Agrococcus jejuensis</name>
    <dbReference type="NCBI Taxonomy" id="399736"/>
    <lineage>
        <taxon>Bacteria</taxon>
        <taxon>Bacillati</taxon>
        <taxon>Actinomycetota</taxon>
        <taxon>Actinomycetes</taxon>
        <taxon>Micrococcales</taxon>
        <taxon>Microbacteriaceae</taxon>
        <taxon>Agrococcus</taxon>
    </lineage>
</organism>
<dbReference type="GO" id="GO:0032259">
    <property type="term" value="P:methylation"/>
    <property type="evidence" value="ECO:0007669"/>
    <property type="project" value="UniProtKB-KW"/>
</dbReference>
<dbReference type="InterPro" id="IPR036388">
    <property type="entry name" value="WH-like_DNA-bd_sf"/>
</dbReference>
<dbReference type="CDD" id="cd06445">
    <property type="entry name" value="ATase"/>
    <property type="match status" value="1"/>
</dbReference>